<protein>
    <recommendedName>
        <fullName evidence="5">Tetratricopeptide repeat protein</fullName>
    </recommendedName>
</protein>
<evidence type="ECO:0000256" key="2">
    <source>
        <dbReference type="SAM" id="SignalP"/>
    </source>
</evidence>
<dbReference type="InterPro" id="IPR011990">
    <property type="entry name" value="TPR-like_helical_dom_sf"/>
</dbReference>
<feature type="chain" id="PRO_5045693255" description="Tetratricopeptide repeat protein" evidence="2">
    <location>
        <begin position="23"/>
        <end position="452"/>
    </location>
</feature>
<accession>A0ABW2MX15</accession>
<dbReference type="RefSeq" id="WP_380217954.1">
    <property type="nucleotide sequence ID" value="NZ_JBHTBN010000005.1"/>
</dbReference>
<comment type="caution">
    <text evidence="3">The sequence shown here is derived from an EMBL/GenBank/DDBJ whole genome shotgun (WGS) entry which is preliminary data.</text>
</comment>
<evidence type="ECO:0000313" key="4">
    <source>
        <dbReference type="Proteomes" id="UP001596415"/>
    </source>
</evidence>
<feature type="repeat" description="TPR" evidence="1">
    <location>
        <begin position="290"/>
        <end position="323"/>
    </location>
</feature>
<gene>
    <name evidence="3" type="ORF">ACFQO1_10235</name>
</gene>
<evidence type="ECO:0000256" key="1">
    <source>
        <dbReference type="PROSITE-ProRule" id="PRU00339"/>
    </source>
</evidence>
<proteinExistence type="predicted"/>
<keyword evidence="4" id="KW-1185">Reference proteome</keyword>
<evidence type="ECO:0008006" key="5">
    <source>
        <dbReference type="Google" id="ProtNLM"/>
    </source>
</evidence>
<dbReference type="InterPro" id="IPR019734">
    <property type="entry name" value="TPR_rpt"/>
</dbReference>
<feature type="signal peptide" evidence="2">
    <location>
        <begin position="1"/>
        <end position="22"/>
    </location>
</feature>
<dbReference type="SMART" id="SM00028">
    <property type="entry name" value="TPR"/>
    <property type="match status" value="3"/>
</dbReference>
<dbReference type="SUPFAM" id="SSF48452">
    <property type="entry name" value="TPR-like"/>
    <property type="match status" value="2"/>
</dbReference>
<dbReference type="Gene3D" id="1.25.40.10">
    <property type="entry name" value="Tetratricopeptide repeat domain"/>
    <property type="match status" value="2"/>
</dbReference>
<organism evidence="3 4">
    <name type="scientific">Jejudonia soesokkakensis</name>
    <dbReference type="NCBI Taxonomy" id="1323432"/>
    <lineage>
        <taxon>Bacteria</taxon>
        <taxon>Pseudomonadati</taxon>
        <taxon>Bacteroidota</taxon>
        <taxon>Flavobacteriia</taxon>
        <taxon>Flavobacteriales</taxon>
        <taxon>Flavobacteriaceae</taxon>
        <taxon>Jejudonia</taxon>
    </lineage>
</organism>
<dbReference type="Proteomes" id="UP001596415">
    <property type="component" value="Unassembled WGS sequence"/>
</dbReference>
<dbReference type="EMBL" id="JBHTBN010000005">
    <property type="protein sequence ID" value="MFC7358067.1"/>
    <property type="molecule type" value="Genomic_DNA"/>
</dbReference>
<sequence length="452" mass="50192">MKTTKILIVALVFLAFGFNANAQMDDCNATVSLFAAPAQAKNYNEALKNYDKVIKECPGESLATYQLAERMFKHFINEGDNSKVADLIKVYELRLQYFPEKTKEGDVLGDIAQLRYDNKMGTTKELYDAFAKAERIDPDNFTSPKSILTYFNLGTELQDSGAMDLQELFELYDALTEKIEGKENDMAKILAPLMEMQENGEALSEKDKKRVAAAESNIENYGKVKSSLNGLLGQRADCDNLIPLYQGQFEDKKDDVNWLKTSAGKLSGKDCDTPLFFQMVQQLHKLQPSAKSAYYLGRLADKDGNASKALEYYNQAADLETNNNDKAKIYYSIAENFRKKGSYGQARSYYNKMVDVKPSAGIAYYKIAQMIGSSANSCGSTPFEKRAVNWKAAEYADRAARVDPSIAGDARSAASSYRQRAPSKGDIFNSGKAGTTVTFNCWVGGSVRVPNL</sequence>
<keyword evidence="1" id="KW-0802">TPR repeat</keyword>
<dbReference type="PROSITE" id="PS50005">
    <property type="entry name" value="TPR"/>
    <property type="match status" value="2"/>
</dbReference>
<evidence type="ECO:0000313" key="3">
    <source>
        <dbReference type="EMBL" id="MFC7358067.1"/>
    </source>
</evidence>
<name>A0ABW2MX15_9FLAO</name>
<keyword evidence="2" id="KW-0732">Signal</keyword>
<reference evidence="4" key="1">
    <citation type="journal article" date="2019" name="Int. J. Syst. Evol. Microbiol.">
        <title>The Global Catalogue of Microorganisms (GCM) 10K type strain sequencing project: providing services to taxonomists for standard genome sequencing and annotation.</title>
        <authorList>
            <consortium name="The Broad Institute Genomics Platform"/>
            <consortium name="The Broad Institute Genome Sequencing Center for Infectious Disease"/>
            <person name="Wu L."/>
            <person name="Ma J."/>
        </authorList>
    </citation>
    <scope>NUCLEOTIDE SEQUENCE [LARGE SCALE GENOMIC DNA]</scope>
    <source>
        <strain evidence="4">CGMCC 1.16306</strain>
    </source>
</reference>
<feature type="repeat" description="TPR" evidence="1">
    <location>
        <begin position="327"/>
        <end position="360"/>
    </location>
</feature>